<protein>
    <submittedName>
        <fullName evidence="5">Fimbrial isopeptide formation D2 family protein/LPXTG-motif cell wall-anchored protein</fullName>
    </submittedName>
</protein>
<dbReference type="Pfam" id="PF17802">
    <property type="entry name" value="SpaA"/>
    <property type="match status" value="1"/>
</dbReference>
<dbReference type="Gene3D" id="2.60.40.10">
    <property type="entry name" value="Immunoglobulins"/>
    <property type="match status" value="2"/>
</dbReference>
<dbReference type="RefSeq" id="WP_307634188.1">
    <property type="nucleotide sequence ID" value="NZ_JAUSQL010000001.1"/>
</dbReference>
<dbReference type="Proteomes" id="UP001230145">
    <property type="component" value="Unassembled WGS sequence"/>
</dbReference>
<evidence type="ECO:0000259" key="4">
    <source>
        <dbReference type="Pfam" id="PF17802"/>
    </source>
</evidence>
<keyword evidence="1" id="KW-0472">Membrane</keyword>
<keyword evidence="1" id="KW-0812">Transmembrane</keyword>
<evidence type="ECO:0000313" key="5">
    <source>
        <dbReference type="EMBL" id="MDP9831453.1"/>
    </source>
</evidence>
<feature type="signal peptide" evidence="2">
    <location>
        <begin position="1"/>
        <end position="34"/>
    </location>
</feature>
<keyword evidence="6" id="KW-1185">Reference proteome</keyword>
<feature type="domain" description="SpaA-like prealbumin fold" evidence="4">
    <location>
        <begin position="345"/>
        <end position="448"/>
    </location>
</feature>
<dbReference type="Gene3D" id="2.60.40.740">
    <property type="match status" value="1"/>
</dbReference>
<evidence type="ECO:0000256" key="1">
    <source>
        <dbReference type="SAM" id="Phobius"/>
    </source>
</evidence>
<comment type="caution">
    <text evidence="5">The sequence shown here is derived from an EMBL/GenBank/DDBJ whole genome shotgun (WGS) entry which is preliminary data.</text>
</comment>
<dbReference type="InterPro" id="IPR041033">
    <property type="entry name" value="SpaA_PFL_dom_1"/>
</dbReference>
<gene>
    <name evidence="5" type="ORF">J2S45_000132</name>
</gene>
<dbReference type="NCBIfam" id="TIGR04226">
    <property type="entry name" value="RrgB_K2N_iso_D2"/>
    <property type="match status" value="1"/>
</dbReference>
<evidence type="ECO:0000256" key="2">
    <source>
        <dbReference type="SAM" id="SignalP"/>
    </source>
</evidence>
<dbReference type="NCBIfam" id="NF033902">
    <property type="entry name" value="iso_D2_wall_anc"/>
    <property type="match status" value="1"/>
</dbReference>
<accession>A0ABT9PFG7</accession>
<dbReference type="InterPro" id="IPR032364">
    <property type="entry name" value="GramPos_pilinD1_N"/>
</dbReference>
<dbReference type="Pfam" id="PF16555">
    <property type="entry name" value="GramPos_pilinD1"/>
    <property type="match status" value="1"/>
</dbReference>
<sequence length="510" mass="52006">MATKTLHTPRVVVALAAAITVLFAWLVAAPSAVAAPGNIDTTQKGTITVHKFENLDPAPTNPNNGTEQTITGAKPIAQVTFTYAKVGGIDLTTSEGWTAVQGLTINDQGQVVNGATTYTVGAATPMGPTDDTGTTSVGDLDLGVYLVTETDAPSNVVAKADPFLVTVPMPNADGFLYNVHVYPKNTVLQDDEKPVKKVDNPGSTHFPGDAISWTITQKIPTLKAGETLTSYKVTDQMPAGVDKVDGATGVTVSVDRAGAPVALDAGDYKVTVSDANLVTVEFTPAGLAKRQQGDVVSVKIATTVSTNVAGPLENQSTTTINGVDFASTPGDGTGETPTTTDFAPFTIAKVNEKNEALDNAEFQIFPLPAGADQCPAEVPADTKTVTVKTGFNQDATGNAPGAAGTAGQATQVLVAGDYCVKETVAPAGYTAEGSGYAEFTKVTVAADTDAAVVDLTVTNKLAGSGAGSLLPGLPLTGAQGTVLLIGTGAVIALAGFVLASVARRRREVDA</sequence>
<evidence type="ECO:0000313" key="6">
    <source>
        <dbReference type="Proteomes" id="UP001230145"/>
    </source>
</evidence>
<keyword evidence="2" id="KW-0732">Signal</keyword>
<dbReference type="InterPro" id="IPR013783">
    <property type="entry name" value="Ig-like_fold"/>
</dbReference>
<dbReference type="InterPro" id="IPR026466">
    <property type="entry name" value="Fim_isopep_form_D2_dom"/>
</dbReference>
<keyword evidence="1" id="KW-1133">Transmembrane helix</keyword>
<reference evidence="5 6" key="1">
    <citation type="submission" date="2023-07" db="EMBL/GenBank/DDBJ databases">
        <title>Sequencing the genomes of 1000 actinobacteria strains.</title>
        <authorList>
            <person name="Klenk H.-P."/>
        </authorList>
    </citation>
    <scope>NUCLEOTIDE SEQUENCE [LARGE SCALE GENOMIC DNA]</scope>
    <source>
        <strain evidence="5 6">DSM 19515</strain>
    </source>
</reference>
<feature type="transmembrane region" description="Helical" evidence="1">
    <location>
        <begin position="482"/>
        <end position="502"/>
    </location>
</feature>
<dbReference type="EMBL" id="JAUSQL010000001">
    <property type="protein sequence ID" value="MDP9831453.1"/>
    <property type="molecule type" value="Genomic_DNA"/>
</dbReference>
<organism evidence="5 6">
    <name type="scientific">Trueperella abortisuis</name>
    <dbReference type="NCBI Taxonomy" id="445930"/>
    <lineage>
        <taxon>Bacteria</taxon>
        <taxon>Bacillati</taxon>
        <taxon>Actinomycetota</taxon>
        <taxon>Actinomycetes</taxon>
        <taxon>Actinomycetales</taxon>
        <taxon>Actinomycetaceae</taxon>
        <taxon>Trueperella</taxon>
    </lineage>
</organism>
<dbReference type="NCBIfam" id="TIGR01167">
    <property type="entry name" value="LPXTG_anchor"/>
    <property type="match status" value="1"/>
</dbReference>
<proteinExistence type="predicted"/>
<evidence type="ECO:0000259" key="3">
    <source>
        <dbReference type="Pfam" id="PF16555"/>
    </source>
</evidence>
<feature type="chain" id="PRO_5047178495" evidence="2">
    <location>
        <begin position="35"/>
        <end position="510"/>
    </location>
</feature>
<feature type="domain" description="Gram-positive pilin subunit D1 N-terminal" evidence="3">
    <location>
        <begin position="43"/>
        <end position="186"/>
    </location>
</feature>
<dbReference type="InterPro" id="IPR048052">
    <property type="entry name" value="FM1-like"/>
</dbReference>
<name>A0ABT9PFG7_9ACTO</name>